<dbReference type="AlphaFoldDB" id="A0A8X6QJ51"/>
<dbReference type="EMBL" id="BMAW01033307">
    <property type="protein sequence ID" value="GFU29658.1"/>
    <property type="molecule type" value="Genomic_DNA"/>
</dbReference>
<accession>A0A8X6QJ51</accession>
<keyword evidence="2" id="KW-1185">Reference proteome</keyword>
<comment type="caution">
    <text evidence="1">The sequence shown here is derived from an EMBL/GenBank/DDBJ whole genome shotgun (WGS) entry which is preliminary data.</text>
</comment>
<gene>
    <name evidence="1" type="ORF">NPIL_365401</name>
</gene>
<reference evidence="1" key="1">
    <citation type="submission" date="2020-08" db="EMBL/GenBank/DDBJ databases">
        <title>Multicomponent nature underlies the extraordinary mechanical properties of spider dragline silk.</title>
        <authorList>
            <person name="Kono N."/>
            <person name="Nakamura H."/>
            <person name="Mori M."/>
            <person name="Yoshida Y."/>
            <person name="Ohtoshi R."/>
            <person name="Malay A.D."/>
            <person name="Moran D.A.P."/>
            <person name="Tomita M."/>
            <person name="Numata K."/>
            <person name="Arakawa K."/>
        </authorList>
    </citation>
    <scope>NUCLEOTIDE SEQUENCE</scope>
</reference>
<proteinExistence type="predicted"/>
<dbReference type="Proteomes" id="UP000887013">
    <property type="component" value="Unassembled WGS sequence"/>
</dbReference>
<protein>
    <submittedName>
        <fullName evidence="1">Uncharacterized protein</fullName>
    </submittedName>
</protein>
<sequence length="98" mass="11319">MITVASDCLSCSLFPCFDYIPPKTHLAHVLGFARFQEIMIDYSTCRPPNCNHNLLMQLRFGKVFWCVISVQSPRRALLVQKSYRIHFLSHGTMRSRNG</sequence>
<evidence type="ECO:0000313" key="2">
    <source>
        <dbReference type="Proteomes" id="UP000887013"/>
    </source>
</evidence>
<evidence type="ECO:0000313" key="1">
    <source>
        <dbReference type="EMBL" id="GFU29658.1"/>
    </source>
</evidence>
<name>A0A8X6QJ51_NEPPI</name>
<organism evidence="1 2">
    <name type="scientific">Nephila pilipes</name>
    <name type="common">Giant wood spider</name>
    <name type="synonym">Nephila maculata</name>
    <dbReference type="NCBI Taxonomy" id="299642"/>
    <lineage>
        <taxon>Eukaryota</taxon>
        <taxon>Metazoa</taxon>
        <taxon>Ecdysozoa</taxon>
        <taxon>Arthropoda</taxon>
        <taxon>Chelicerata</taxon>
        <taxon>Arachnida</taxon>
        <taxon>Araneae</taxon>
        <taxon>Araneomorphae</taxon>
        <taxon>Entelegynae</taxon>
        <taxon>Araneoidea</taxon>
        <taxon>Nephilidae</taxon>
        <taxon>Nephila</taxon>
    </lineage>
</organism>